<sequence>MAGGGGWSASRYFCTASRGLEPLLREEVNLKLSATQ</sequence>
<proteinExistence type="predicted"/>
<reference evidence="1 2" key="1">
    <citation type="journal article" date="2018" name="Nat. Ecol. Evol.">
        <title>Shark genomes provide insights into elasmobranch evolution and the origin of vertebrates.</title>
        <authorList>
            <person name="Hara Y"/>
            <person name="Yamaguchi K"/>
            <person name="Onimaru K"/>
            <person name="Kadota M"/>
            <person name="Koyanagi M"/>
            <person name="Keeley SD"/>
            <person name="Tatsumi K"/>
            <person name="Tanaka K"/>
            <person name="Motone F"/>
            <person name="Kageyama Y"/>
            <person name="Nozu R"/>
            <person name="Adachi N"/>
            <person name="Nishimura O"/>
            <person name="Nakagawa R"/>
            <person name="Tanegashima C"/>
            <person name="Kiyatake I"/>
            <person name="Matsumoto R"/>
            <person name="Murakumo K"/>
            <person name="Nishida K"/>
            <person name="Terakita A"/>
            <person name="Kuratani S"/>
            <person name="Sato K"/>
            <person name="Hyodo S Kuraku.S."/>
        </authorList>
    </citation>
    <scope>NUCLEOTIDE SEQUENCE [LARGE SCALE GENOMIC DNA]</scope>
</reference>
<comment type="caution">
    <text evidence="1">The sequence shown here is derived from an EMBL/GenBank/DDBJ whole genome shotgun (WGS) entry which is preliminary data.</text>
</comment>
<protein>
    <submittedName>
        <fullName evidence="1">Uncharacterized protein</fullName>
    </submittedName>
</protein>
<dbReference type="AlphaFoldDB" id="A0A401TCM2"/>
<organism evidence="1 2">
    <name type="scientific">Chiloscyllium punctatum</name>
    <name type="common">Brownbanded bambooshark</name>
    <name type="synonym">Hemiscyllium punctatum</name>
    <dbReference type="NCBI Taxonomy" id="137246"/>
    <lineage>
        <taxon>Eukaryota</taxon>
        <taxon>Metazoa</taxon>
        <taxon>Chordata</taxon>
        <taxon>Craniata</taxon>
        <taxon>Vertebrata</taxon>
        <taxon>Chondrichthyes</taxon>
        <taxon>Elasmobranchii</taxon>
        <taxon>Galeomorphii</taxon>
        <taxon>Galeoidea</taxon>
        <taxon>Orectolobiformes</taxon>
        <taxon>Hemiscylliidae</taxon>
        <taxon>Chiloscyllium</taxon>
    </lineage>
</organism>
<accession>A0A401TCM2</accession>
<evidence type="ECO:0000313" key="2">
    <source>
        <dbReference type="Proteomes" id="UP000287033"/>
    </source>
</evidence>
<gene>
    <name evidence="1" type="ORF">chiPu_0024189</name>
</gene>
<feature type="non-terminal residue" evidence="1">
    <location>
        <position position="36"/>
    </location>
</feature>
<evidence type="ECO:0000313" key="1">
    <source>
        <dbReference type="EMBL" id="GCC40345.1"/>
    </source>
</evidence>
<dbReference type="EMBL" id="BEZZ01034520">
    <property type="protein sequence ID" value="GCC40345.1"/>
    <property type="molecule type" value="Genomic_DNA"/>
</dbReference>
<dbReference type="Proteomes" id="UP000287033">
    <property type="component" value="Unassembled WGS sequence"/>
</dbReference>
<name>A0A401TCM2_CHIPU</name>
<keyword evidence="2" id="KW-1185">Reference proteome</keyword>